<protein>
    <recommendedName>
        <fullName evidence="4">Ysc84 actin-binding domain-containing protein</fullName>
    </recommendedName>
</protein>
<evidence type="ECO:0000313" key="3">
    <source>
        <dbReference type="Proteomes" id="UP000274922"/>
    </source>
</evidence>
<name>A0A4P9X2C5_9FUNG</name>
<feature type="compositionally biased region" description="Low complexity" evidence="1">
    <location>
        <begin position="411"/>
        <end position="441"/>
    </location>
</feature>
<feature type="compositionally biased region" description="Polar residues" evidence="1">
    <location>
        <begin position="305"/>
        <end position="321"/>
    </location>
</feature>
<accession>A0A4P9X2C5</accession>
<feature type="compositionally biased region" description="Low complexity" evidence="1">
    <location>
        <begin position="329"/>
        <end position="342"/>
    </location>
</feature>
<feature type="compositionally biased region" description="Low complexity" evidence="1">
    <location>
        <begin position="249"/>
        <end position="277"/>
    </location>
</feature>
<feature type="region of interest" description="Disordered" evidence="1">
    <location>
        <begin position="411"/>
        <end position="469"/>
    </location>
</feature>
<dbReference type="Proteomes" id="UP000274922">
    <property type="component" value="Unassembled WGS sequence"/>
</dbReference>
<evidence type="ECO:0008006" key="4">
    <source>
        <dbReference type="Google" id="ProtNLM"/>
    </source>
</evidence>
<dbReference type="STRING" id="1555241.A0A4P9X2C5"/>
<feature type="compositionally biased region" description="Pro residues" evidence="1">
    <location>
        <begin position="343"/>
        <end position="353"/>
    </location>
</feature>
<organism evidence="2 3">
    <name type="scientific">Caulochytrium protostelioides</name>
    <dbReference type="NCBI Taxonomy" id="1555241"/>
    <lineage>
        <taxon>Eukaryota</taxon>
        <taxon>Fungi</taxon>
        <taxon>Fungi incertae sedis</taxon>
        <taxon>Chytridiomycota</taxon>
        <taxon>Chytridiomycota incertae sedis</taxon>
        <taxon>Chytridiomycetes</taxon>
        <taxon>Caulochytriales</taxon>
        <taxon>Caulochytriaceae</taxon>
        <taxon>Caulochytrium</taxon>
    </lineage>
</organism>
<sequence length="469" mass="47986">MAAPSRLTAGEECQQAAKTLSAFIDASCPAGAIPGAFIGAAMGIAIVRGENGVAVVRLASGAWSAPCAFSLLHPTGHVQDGQETVLCFMSERAVIALASRSPIVFGETHTFMPGPLQGGPATRPQHGVDVYVWVRFNGGYTPPALIAQHMARYVVQEDSLRHERWHGTHVTWGDVLTNRITVDRSSVGNALYLVLNLAVASTAGSASGHGGGGGGMGMGTGMGPGGRNWADLEKLAIYHAGERQAGAGARFPSASASASSSPLPSASASQPSRASGRSPHETYHGGAGAGAGQPRSSVPGFGRVSPSSVTGAPLQHASSQPFMHAPGRSAMGATAGSMGSMGSPPPPPPPPLPSSSTAASMGIHVMTGSGGPMMSTDPRAMYGTGMGMDTTMGMQPGMSMQPGMGPATMGFPSQGQPYDQYDQPSYSQPQLQQPMSQPPYSHQAPLANRMPYQAPSNNAQPPAMYPFGP</sequence>
<gene>
    <name evidence="2" type="ORF">CXG81DRAFT_28608</name>
</gene>
<evidence type="ECO:0000313" key="2">
    <source>
        <dbReference type="EMBL" id="RKO98570.1"/>
    </source>
</evidence>
<feature type="region of interest" description="Disordered" evidence="1">
    <location>
        <begin position="249"/>
        <end position="359"/>
    </location>
</feature>
<keyword evidence="3" id="KW-1185">Reference proteome</keyword>
<dbReference type="AlphaFoldDB" id="A0A4P9X2C5"/>
<dbReference type="EMBL" id="ML014400">
    <property type="protein sequence ID" value="RKO98570.1"/>
    <property type="molecule type" value="Genomic_DNA"/>
</dbReference>
<dbReference type="OrthoDB" id="2149475at2759"/>
<proteinExistence type="predicted"/>
<reference evidence="3" key="1">
    <citation type="journal article" date="2018" name="Nat. Microbiol.">
        <title>Leveraging single-cell genomics to expand the fungal tree of life.</title>
        <authorList>
            <person name="Ahrendt S.R."/>
            <person name="Quandt C.A."/>
            <person name="Ciobanu D."/>
            <person name="Clum A."/>
            <person name="Salamov A."/>
            <person name="Andreopoulos B."/>
            <person name="Cheng J.F."/>
            <person name="Woyke T."/>
            <person name="Pelin A."/>
            <person name="Henrissat B."/>
            <person name="Reynolds N.K."/>
            <person name="Benny G.L."/>
            <person name="Smith M.E."/>
            <person name="James T.Y."/>
            <person name="Grigoriev I.V."/>
        </authorList>
    </citation>
    <scope>NUCLEOTIDE SEQUENCE [LARGE SCALE GENOMIC DNA]</scope>
    <source>
        <strain evidence="3">ATCC 52028</strain>
    </source>
</reference>
<evidence type="ECO:0000256" key="1">
    <source>
        <dbReference type="SAM" id="MobiDB-lite"/>
    </source>
</evidence>